<feature type="compositionally biased region" description="Gly residues" evidence="3">
    <location>
        <begin position="540"/>
        <end position="550"/>
    </location>
</feature>
<evidence type="ECO:0000256" key="1">
    <source>
        <dbReference type="ARBA" id="ARBA00004123"/>
    </source>
</evidence>
<dbReference type="InterPro" id="IPR028942">
    <property type="entry name" value="WHIM1_dom"/>
</dbReference>
<dbReference type="OrthoDB" id="205403at2759"/>
<feature type="domain" description="WHIM1" evidence="4">
    <location>
        <begin position="224"/>
        <end position="258"/>
    </location>
</feature>
<evidence type="ECO:0000259" key="4">
    <source>
        <dbReference type="Pfam" id="PF15612"/>
    </source>
</evidence>
<keyword evidence="6" id="KW-1185">Reference proteome</keyword>
<proteinExistence type="predicted"/>
<keyword evidence="2" id="KW-0539">Nucleus</keyword>
<dbReference type="PANTHER" id="PTHR42107">
    <property type="entry name" value="YALI0D24453P"/>
    <property type="match status" value="1"/>
</dbReference>
<dbReference type="Pfam" id="PF15612">
    <property type="entry name" value="WHIM1"/>
    <property type="match status" value="1"/>
</dbReference>
<dbReference type="GO" id="GO:0005634">
    <property type="term" value="C:nucleus"/>
    <property type="evidence" value="ECO:0007669"/>
    <property type="project" value="UniProtKB-SubCell"/>
</dbReference>
<feature type="compositionally biased region" description="Basic and acidic residues" evidence="3">
    <location>
        <begin position="504"/>
        <end position="529"/>
    </location>
</feature>
<feature type="compositionally biased region" description="Basic and acidic residues" evidence="3">
    <location>
        <begin position="27"/>
        <end position="39"/>
    </location>
</feature>
<feature type="region of interest" description="Disordered" evidence="3">
    <location>
        <begin position="409"/>
        <end position="481"/>
    </location>
</feature>
<feature type="compositionally biased region" description="Low complexity" evidence="3">
    <location>
        <begin position="551"/>
        <end position="560"/>
    </location>
</feature>
<reference evidence="5 6" key="1">
    <citation type="submission" date="2018-11" db="EMBL/GenBank/DDBJ databases">
        <title>Genome sequence of Saitozyma podzolica DSM 27192.</title>
        <authorList>
            <person name="Aliyu H."/>
            <person name="Gorte O."/>
            <person name="Ochsenreither K."/>
        </authorList>
    </citation>
    <scope>NUCLEOTIDE SEQUENCE [LARGE SCALE GENOMIC DNA]</scope>
    <source>
        <strain evidence="5 6">DSM 27192</strain>
    </source>
</reference>
<gene>
    <name evidence="5" type="ORF">EHS25_010113</name>
</gene>
<evidence type="ECO:0000256" key="3">
    <source>
        <dbReference type="SAM" id="MobiDB-lite"/>
    </source>
</evidence>
<sequence length="584" mass="65082">MSPSAEDRDDPSASVSSPSLKLGSSRTKLEGAKSARSDAEAEAEAEADADSAPVQEVDRIEAKRRHDEDLKKHSYEPPKADKVQDDWQVAYVWAFMIKFKQVEKVPRLETIEDFERCLVEPLANRPDDILEGILVRFLSNLKPGLRNLDCTNIQHHLSNYISDALYTSTEFTVWDRPWAPHEEARGSCCTDNPERAEMGRLRYPGEPLGDRSARNPIKVIEEKGGGIFEMDWHERAKLLRQLVDWQLTHAEPIRAIINADNNVSSSKAQKAVTVPEGGTKVEPIGMDRNKNRIWHLDSSARLYKSGNPFKRPCPLTTMTSTRAELEAQQAKWAAHGSQKPPKLKGSGSGGKATAAEAATHRKLIKGMEEERQLAEALAGRIPEIEKEEARVQRARRKIAQAVELAQMAEMRSTRTRRPTRKIDYTYDGMDESDEEDDRSRRRRKEPEPSKPLIPGERQSSRLATKTEPNGADSGAGTNVTGKNRRGYVIVEEYVPYHDLTEAEKAALAKEQEQELERKQGQGQEQEERNGGAVATNGHGHAVGEGSGTGTRSGTATRASSPLSSSRMDVDEEDEDADEDEYVEA</sequence>
<comment type="subcellular location">
    <subcellularLocation>
        <location evidence="1">Nucleus</location>
    </subcellularLocation>
</comment>
<dbReference type="Proteomes" id="UP000279259">
    <property type="component" value="Unassembled WGS sequence"/>
</dbReference>
<organism evidence="5 6">
    <name type="scientific">Saitozyma podzolica</name>
    <dbReference type="NCBI Taxonomy" id="1890683"/>
    <lineage>
        <taxon>Eukaryota</taxon>
        <taxon>Fungi</taxon>
        <taxon>Dikarya</taxon>
        <taxon>Basidiomycota</taxon>
        <taxon>Agaricomycotina</taxon>
        <taxon>Tremellomycetes</taxon>
        <taxon>Tremellales</taxon>
        <taxon>Trimorphomycetaceae</taxon>
        <taxon>Saitozyma</taxon>
    </lineage>
</organism>
<accession>A0A427YIN1</accession>
<feature type="compositionally biased region" description="Low complexity" evidence="3">
    <location>
        <begin position="12"/>
        <end position="25"/>
    </location>
</feature>
<dbReference type="AlphaFoldDB" id="A0A427YIN1"/>
<dbReference type="STRING" id="1890683.A0A427YIN1"/>
<feature type="region of interest" description="Disordered" evidence="3">
    <location>
        <begin position="332"/>
        <end position="357"/>
    </location>
</feature>
<protein>
    <recommendedName>
        <fullName evidence="4">WHIM1 domain-containing protein</fullName>
    </recommendedName>
</protein>
<evidence type="ECO:0000256" key="2">
    <source>
        <dbReference type="ARBA" id="ARBA00023242"/>
    </source>
</evidence>
<feature type="compositionally biased region" description="Acidic residues" evidence="3">
    <location>
        <begin position="569"/>
        <end position="584"/>
    </location>
</feature>
<comment type="caution">
    <text evidence="5">The sequence shown here is derived from an EMBL/GenBank/DDBJ whole genome shotgun (WGS) entry which is preliminary data.</text>
</comment>
<feature type="compositionally biased region" description="Acidic residues" evidence="3">
    <location>
        <begin position="40"/>
        <end position="49"/>
    </location>
</feature>
<feature type="region of interest" description="Disordered" evidence="3">
    <location>
        <begin position="1"/>
        <end position="79"/>
    </location>
</feature>
<dbReference type="EMBL" id="RSCD01000009">
    <property type="protein sequence ID" value="RSH90937.1"/>
    <property type="molecule type" value="Genomic_DNA"/>
</dbReference>
<dbReference type="PANTHER" id="PTHR42107:SF1">
    <property type="entry name" value="WHIM1 DOMAIN-CONTAINING PROTEIN"/>
    <property type="match status" value="1"/>
</dbReference>
<name>A0A427YIN1_9TREE</name>
<feature type="region of interest" description="Disordered" evidence="3">
    <location>
        <begin position="504"/>
        <end position="584"/>
    </location>
</feature>
<evidence type="ECO:0000313" key="5">
    <source>
        <dbReference type="EMBL" id="RSH90937.1"/>
    </source>
</evidence>
<evidence type="ECO:0000313" key="6">
    <source>
        <dbReference type="Proteomes" id="UP000279259"/>
    </source>
</evidence>
<feature type="compositionally biased region" description="Basic and acidic residues" evidence="3">
    <location>
        <begin position="56"/>
        <end position="79"/>
    </location>
</feature>